<dbReference type="Proteomes" id="UP000694925">
    <property type="component" value="Unplaced"/>
</dbReference>
<dbReference type="SUPFAM" id="SSF47391">
    <property type="entry name" value="Dimerization-anchoring domain of cAMP-dependent PK regulatory subunit"/>
    <property type="match status" value="1"/>
</dbReference>
<dbReference type="CDD" id="cd12100">
    <property type="entry name" value="DD_CABYR_SP17"/>
    <property type="match status" value="1"/>
</dbReference>
<feature type="region of interest" description="Disordered" evidence="1">
    <location>
        <begin position="443"/>
        <end position="478"/>
    </location>
</feature>
<feature type="compositionally biased region" description="Low complexity" evidence="1">
    <location>
        <begin position="1109"/>
        <end position="1119"/>
    </location>
</feature>
<reference evidence="4" key="1">
    <citation type="submission" date="2025-08" db="UniProtKB">
        <authorList>
            <consortium name="RefSeq"/>
        </authorList>
    </citation>
    <scope>IDENTIFICATION</scope>
    <source>
        <tissue evidence="4">Whole body</tissue>
    </source>
</reference>
<feature type="compositionally biased region" description="Basic and acidic residues" evidence="1">
    <location>
        <begin position="547"/>
        <end position="559"/>
    </location>
</feature>
<gene>
    <name evidence="4" type="primary">LOC108624664</name>
</gene>
<feature type="region of interest" description="Disordered" evidence="1">
    <location>
        <begin position="977"/>
        <end position="1006"/>
    </location>
</feature>
<keyword evidence="3" id="KW-1185">Reference proteome</keyword>
<feature type="region of interest" description="Disordered" evidence="1">
    <location>
        <begin position="902"/>
        <end position="941"/>
    </location>
</feature>
<dbReference type="Pfam" id="PF02197">
    <property type="entry name" value="RIIa"/>
    <property type="match status" value="1"/>
</dbReference>
<dbReference type="InterPro" id="IPR003117">
    <property type="entry name" value="cAMP_dep_PK_reg_su_I/II_a/b"/>
</dbReference>
<dbReference type="Gene3D" id="1.20.890.10">
    <property type="entry name" value="cAMP-dependent protein kinase regulatory subunit, dimerization-anchoring domain"/>
    <property type="match status" value="1"/>
</dbReference>
<feature type="compositionally biased region" description="Basic and acidic residues" evidence="1">
    <location>
        <begin position="813"/>
        <end position="833"/>
    </location>
</feature>
<feature type="compositionally biased region" description="Basic and acidic residues" evidence="1">
    <location>
        <begin position="904"/>
        <end position="918"/>
    </location>
</feature>
<evidence type="ECO:0000313" key="4">
    <source>
        <dbReference type="RefSeq" id="XP_017879601.1"/>
    </source>
</evidence>
<proteinExistence type="predicted"/>
<feature type="region of interest" description="Disordered" evidence="1">
    <location>
        <begin position="700"/>
        <end position="841"/>
    </location>
</feature>
<organism evidence="3 4">
    <name type="scientific">Ceratina calcarata</name>
    <dbReference type="NCBI Taxonomy" id="156304"/>
    <lineage>
        <taxon>Eukaryota</taxon>
        <taxon>Metazoa</taxon>
        <taxon>Ecdysozoa</taxon>
        <taxon>Arthropoda</taxon>
        <taxon>Hexapoda</taxon>
        <taxon>Insecta</taxon>
        <taxon>Pterygota</taxon>
        <taxon>Neoptera</taxon>
        <taxon>Endopterygota</taxon>
        <taxon>Hymenoptera</taxon>
        <taxon>Apocrita</taxon>
        <taxon>Aculeata</taxon>
        <taxon>Apoidea</taxon>
        <taxon>Anthophila</taxon>
        <taxon>Apidae</taxon>
        <taxon>Ceratina</taxon>
        <taxon>Zadontomerus</taxon>
    </lineage>
</organism>
<accession>A0AAJ7IYB0</accession>
<dbReference type="GeneID" id="108624664"/>
<name>A0AAJ7IYB0_9HYME</name>
<feature type="region of interest" description="Disordered" evidence="1">
    <location>
        <begin position="1107"/>
        <end position="1160"/>
    </location>
</feature>
<feature type="compositionally biased region" description="Polar residues" evidence="1">
    <location>
        <begin position="770"/>
        <end position="780"/>
    </location>
</feature>
<feature type="region of interest" description="Disordered" evidence="1">
    <location>
        <begin position="358"/>
        <end position="389"/>
    </location>
</feature>
<evidence type="ECO:0000256" key="1">
    <source>
        <dbReference type="SAM" id="MobiDB-lite"/>
    </source>
</evidence>
<dbReference type="AlphaFoldDB" id="A0AAJ7IYB0"/>
<feature type="compositionally biased region" description="Basic and acidic residues" evidence="1">
    <location>
        <begin position="507"/>
        <end position="539"/>
    </location>
</feature>
<feature type="domain" description="RIIa" evidence="2">
    <location>
        <begin position="14"/>
        <end position="51"/>
    </location>
</feature>
<protein>
    <submittedName>
        <fullName evidence="4">Nucleoprotein TPR-like</fullName>
    </submittedName>
</protein>
<evidence type="ECO:0000313" key="3">
    <source>
        <dbReference type="Proteomes" id="UP000694925"/>
    </source>
</evidence>
<feature type="compositionally biased region" description="Basic and acidic residues" evidence="1">
    <location>
        <begin position="990"/>
        <end position="1005"/>
    </location>
</feature>
<feature type="region of interest" description="Disordered" evidence="1">
    <location>
        <begin position="497"/>
        <end position="572"/>
    </location>
</feature>
<feature type="compositionally biased region" description="Basic and acidic residues" evidence="1">
    <location>
        <begin position="781"/>
        <end position="795"/>
    </location>
</feature>
<evidence type="ECO:0000259" key="2">
    <source>
        <dbReference type="SMART" id="SM00394"/>
    </source>
</evidence>
<dbReference type="SMART" id="SM00394">
    <property type="entry name" value="RIIa"/>
    <property type="match status" value="1"/>
</dbReference>
<dbReference type="InterPro" id="IPR047579">
    <property type="entry name" value="DD_CABYR_SP17"/>
</dbReference>
<feature type="compositionally biased region" description="Basic and acidic residues" evidence="1">
    <location>
        <begin position="740"/>
        <end position="751"/>
    </location>
</feature>
<dbReference type="RefSeq" id="XP_017879601.1">
    <property type="nucleotide sequence ID" value="XM_018024112.2"/>
</dbReference>
<sequence length="1160" mass="131543">MAGTDYVIAPQIPRGLAPAIEGLAREILRKRPRDIYTFAARHFEQLVKLRDKECGVKPLDRKSYKNDYVFDWIDRNDVETQKRIIKDLRKYTHSLNEDAIAKGQRMISTMRQGKPRRREKEILNESGWSINRTVKVFKEYEGQRENVKTRTNGRSTKKLVREPHVSGIDSKRVTLSGNTLKNIKRPVDKLYRSVGEECGQGRVSSNNLKRQRSADQIEASENAALFVDRRRSRSLANNEDRNENARRRCAEELPGSWKEEAAVKLNLRSDKKNGEEPKDRGEKYTVESRSNNVFDQAIVNVTTVVSVVLPSVVTRQSSANSVRSEVHESNDECKSSLVLPPITVDPCKSVKKESNLTLPSLSNEADGRPTSSCEDGSSLDPKEKESTNLGAELVNKEEIVRSWEHLNKCEETVDKDKLDETQHRTGVVKNLLEVEADEHFQDSLNVTPDPIDNSQRADSLEQIETENKDEPELEEGANELKRKLIEIETVEKSIENALASSRSNVSFDHEIQATDIEQEKDSSLHKEKEIQLDDKADQIKEDEDETKSDSAKEKGSNKENEEEIEEVLEVPITSDVDTNILKESVNESVDDPSCYVLKEGSPCKIPESVTTVIIPDQVPNEIEDLNAIDDLNTLGESENYQHDERFGEYIGPEAHDYPSEVDAHFLRDVKNTSYQNLGNIKEEEESNDFANKHDFDLLSSRTVESVDEDSVESEEKSSDLKQTSTDNVKEDKSLQTSIKTVEKETLDDRSSDLSLSLEKSEPQIPELNLDSLQDLTVSSFERNDSKNLETEKENDSTTVYEEENGTLSSSDNSSERKSSGKVQPREDEEKSESQNKLVNDVIRDETVQTLEEEIAKELIQNFIHDESIHKTSVEEEVSGANIEESDDTKKVEELSQELINAETVSRENTEVDNEKTEEEKIEEIESGGNKMGEISENSDLCSESKIVEPIEEYSHRAVIEESVEGGEKEIEVEERAEVQIEELKDEEEKDKERIEETSEASHDGQQRYTNYRHTGEFHDSIPLPLIEFPRLVYRRTSMIDNEENASVPSMSSLDSNPELTVPYIIDLLGKYRSLDKKPSLAGFINISPYIIRFENVLHEPQTVDKPVVSTAETSSSFSSDTDDLREPLALDNTPQPVIIEEITNDDEEKEGSRVTSQNEC</sequence>
<feature type="compositionally biased region" description="Polar residues" evidence="1">
    <location>
        <begin position="358"/>
        <end position="375"/>
    </location>
</feature>
<feature type="compositionally biased region" description="Polar residues" evidence="1">
    <location>
        <begin position="443"/>
        <end position="457"/>
    </location>
</feature>
<dbReference type="KEGG" id="ccal:108624664"/>